<dbReference type="PANTHER" id="PTHR11923">
    <property type="entry name" value="SCAVENGER RECEPTOR CLASS B TYPE-1 SR-B1"/>
    <property type="match status" value="1"/>
</dbReference>
<name>A0AA35RTD0_GEOBA</name>
<dbReference type="PANTHER" id="PTHR11923:SF51">
    <property type="entry name" value="LYSOSOME MEMBRANE PROTEIN 2"/>
    <property type="match status" value="1"/>
</dbReference>
<evidence type="ECO:0000256" key="5">
    <source>
        <dbReference type="ARBA" id="ARBA00023136"/>
    </source>
</evidence>
<dbReference type="AlphaFoldDB" id="A0AA35RTD0"/>
<gene>
    <name evidence="8" type="ORF">GBAR_LOCUS10117</name>
</gene>
<dbReference type="Pfam" id="PF01130">
    <property type="entry name" value="CD36"/>
    <property type="match status" value="1"/>
</dbReference>
<feature type="transmembrane region" description="Helical" evidence="7">
    <location>
        <begin position="485"/>
        <end position="513"/>
    </location>
</feature>
<comment type="subcellular location">
    <subcellularLocation>
        <location evidence="1">Membrane</location>
    </subcellularLocation>
</comment>
<dbReference type="GO" id="GO:0005737">
    <property type="term" value="C:cytoplasm"/>
    <property type="evidence" value="ECO:0007669"/>
    <property type="project" value="TreeGrafter"/>
</dbReference>
<evidence type="ECO:0000313" key="9">
    <source>
        <dbReference type="Proteomes" id="UP001174909"/>
    </source>
</evidence>
<dbReference type="Proteomes" id="UP001174909">
    <property type="component" value="Unassembled WGS sequence"/>
</dbReference>
<accession>A0AA35RTD0</accession>
<keyword evidence="3 7" id="KW-0812">Transmembrane</keyword>
<protein>
    <submittedName>
        <fullName evidence="8">Lysosome membrane protein 2</fullName>
    </submittedName>
</protein>
<dbReference type="EMBL" id="CASHTH010001534">
    <property type="protein sequence ID" value="CAI8016503.1"/>
    <property type="molecule type" value="Genomic_DNA"/>
</dbReference>
<dbReference type="PRINTS" id="PR01609">
    <property type="entry name" value="CD36FAMILY"/>
</dbReference>
<keyword evidence="6" id="KW-0325">Glycoprotein</keyword>
<evidence type="ECO:0000256" key="2">
    <source>
        <dbReference type="ARBA" id="ARBA00010532"/>
    </source>
</evidence>
<evidence type="ECO:0000256" key="3">
    <source>
        <dbReference type="ARBA" id="ARBA00022692"/>
    </source>
</evidence>
<dbReference type="GO" id="GO:0016020">
    <property type="term" value="C:membrane"/>
    <property type="evidence" value="ECO:0007669"/>
    <property type="project" value="UniProtKB-SubCell"/>
</dbReference>
<proteinExistence type="inferred from homology"/>
<sequence>MARKGLTRFCGVCSILSVSLAVVLLVAAVVLGTDSDGINAAVERQIDEVLLVPALSLYLLLLLLFQQVTLKPGHATYEQLQNPTLPIWKDFYFFNLTNPDEFVEGAKPNLTQVGPYSYREERKKTFLWVSPDDSELTYNQSKLFYWDNATSGARLRENDTICTINIPLLGAIDMVEEYAKEHSGVIGELAKQLLKEIISETGARLYVCVEAHDLAWNYTDAFVQKLNRSEVLKLSGLAYPRCCVNLQSNGSANDSRPSTIYTGVKDIGRIGQFLQWDGMRRLNIWPGETANDINGTEGLFFRPNIKEGEPLMAFVDDVIRSFDLTQEKKVKHKGLEAWRYLLNSTTFLSPLYYHPNSRWGNWEYDGLIYLGVIQYPNVPVYGSQPHFFGGDPILREMVIGMNPDPKLHTTQIDVEVFTGANIQFRQVLQLNARAVRNDDFEELANINGTLYYPVLYINEHAELTESFKNYLEGKGLGMVMGLQEAYWPVFGVLLGLALILILVSMVICGLFIGRLRRREQYERL</sequence>
<keyword evidence="5 7" id="KW-0472">Membrane</keyword>
<evidence type="ECO:0000256" key="6">
    <source>
        <dbReference type="ARBA" id="ARBA00023180"/>
    </source>
</evidence>
<dbReference type="GO" id="GO:0005044">
    <property type="term" value="F:scavenger receptor activity"/>
    <property type="evidence" value="ECO:0007669"/>
    <property type="project" value="TreeGrafter"/>
</dbReference>
<evidence type="ECO:0000256" key="4">
    <source>
        <dbReference type="ARBA" id="ARBA00022989"/>
    </source>
</evidence>
<keyword evidence="9" id="KW-1185">Reference proteome</keyword>
<evidence type="ECO:0000256" key="1">
    <source>
        <dbReference type="ARBA" id="ARBA00004370"/>
    </source>
</evidence>
<dbReference type="InterPro" id="IPR002159">
    <property type="entry name" value="CD36_fam"/>
</dbReference>
<keyword evidence="4 7" id="KW-1133">Transmembrane helix</keyword>
<evidence type="ECO:0000313" key="8">
    <source>
        <dbReference type="EMBL" id="CAI8016503.1"/>
    </source>
</evidence>
<comment type="similarity">
    <text evidence="2">Belongs to the CD36 family.</text>
</comment>
<evidence type="ECO:0000256" key="7">
    <source>
        <dbReference type="SAM" id="Phobius"/>
    </source>
</evidence>
<organism evidence="8 9">
    <name type="scientific">Geodia barretti</name>
    <name type="common">Barrett's horny sponge</name>
    <dbReference type="NCBI Taxonomy" id="519541"/>
    <lineage>
        <taxon>Eukaryota</taxon>
        <taxon>Metazoa</taxon>
        <taxon>Porifera</taxon>
        <taxon>Demospongiae</taxon>
        <taxon>Heteroscleromorpha</taxon>
        <taxon>Tetractinellida</taxon>
        <taxon>Astrophorina</taxon>
        <taxon>Geodiidae</taxon>
        <taxon>Geodia</taxon>
    </lineage>
</organism>
<reference evidence="8" key="1">
    <citation type="submission" date="2023-03" db="EMBL/GenBank/DDBJ databases">
        <authorList>
            <person name="Steffen K."/>
            <person name="Cardenas P."/>
        </authorList>
    </citation>
    <scope>NUCLEOTIDE SEQUENCE</scope>
</reference>
<comment type="caution">
    <text evidence="8">The sequence shown here is derived from an EMBL/GenBank/DDBJ whole genome shotgun (WGS) entry which is preliminary data.</text>
</comment>